<evidence type="ECO:0000313" key="1">
    <source>
        <dbReference type="EMBL" id="QHU17485.1"/>
    </source>
</evidence>
<dbReference type="AlphaFoldDB" id="A0A6C0KHM3"/>
<proteinExistence type="predicted"/>
<accession>A0A6C0KHM3</accession>
<dbReference type="EMBL" id="MN740911">
    <property type="protein sequence ID" value="QHU17485.1"/>
    <property type="molecule type" value="Genomic_DNA"/>
</dbReference>
<protein>
    <submittedName>
        <fullName evidence="1">Uncharacterized protein</fullName>
    </submittedName>
</protein>
<reference evidence="1" key="1">
    <citation type="journal article" date="2020" name="Nature">
        <title>Giant virus diversity and host interactions through global metagenomics.</title>
        <authorList>
            <person name="Schulz F."/>
            <person name="Roux S."/>
            <person name="Paez-Espino D."/>
            <person name="Jungbluth S."/>
            <person name="Walsh D.A."/>
            <person name="Denef V.J."/>
            <person name="McMahon K.D."/>
            <person name="Konstantinidis K.T."/>
            <person name="Eloe-Fadrosh E.A."/>
            <person name="Kyrpides N.C."/>
            <person name="Woyke T."/>
        </authorList>
    </citation>
    <scope>NUCLEOTIDE SEQUENCE</scope>
    <source>
        <strain evidence="1">GVMAG-S-3300012000-57</strain>
    </source>
</reference>
<sequence length="559" mass="65032">MTNLLYVTAYLYDSANRPLEHPEFSVEHLHTLSRQLSPSHLLIFVLKSGESAIRELLAPYSNVTIVPVTLDELWTWRTLGNTSYELPMHRNLQKDTRDHLWRTHACVELAYRATELFTDSTHICWLNFTVPYLFSEPDETFAQLRAFAQWQLSPKMLAMPGCLSSGPSNHQTLTEQICWRFCGAVFWGDAQSIKEFYNTYCRELPPFLEAHQVLPWDVNFWAYLETTTTTLAGAWYAGNHDDSIVVGLPHKYYTQCLADTQSFCKTTYEYPVIADMRPTSAAFLQLHDGRRILNTRYVNYWLYADGSYRYPSHEHVIENANMLCDIDDTLMPSDFRQMKENTGLTETVGAYSRGLEDIRLYKYDGKIKCIATNVNYVNSGRNRMVLGNYCLVTGEITDGRLLHPPQETWCEKNWIPVDYRGQEAFIYQWWPMHIGVLDEKDHLTIVREHKLMNPLFKRVRGSTLFLPQTSGSLIGVVHFSEEGSPRKYFHMLVELDDESLMPLRFSQPFCFESLGVEFCIGFTHTEDAYLFWISRMDRDPCMISVYKEELILSTYCIRE</sequence>
<name>A0A6C0KHM3_9ZZZZ</name>
<organism evidence="1">
    <name type="scientific">viral metagenome</name>
    <dbReference type="NCBI Taxonomy" id="1070528"/>
    <lineage>
        <taxon>unclassified sequences</taxon>
        <taxon>metagenomes</taxon>
        <taxon>organismal metagenomes</taxon>
    </lineage>
</organism>